<dbReference type="EnsemblMetazoa" id="CLYHEMT020046.1">
    <property type="protein sequence ID" value="CLYHEMP020046.1"/>
    <property type="gene ID" value="CLYHEMG020046"/>
</dbReference>
<proteinExistence type="predicted"/>
<dbReference type="Gene3D" id="4.10.280.10">
    <property type="entry name" value="Helix-loop-helix DNA-binding domain"/>
    <property type="match status" value="1"/>
</dbReference>
<dbReference type="AlphaFoldDB" id="A0A7M5X9R5"/>
<dbReference type="OrthoDB" id="5964374at2759"/>
<keyword evidence="4" id="KW-1185">Reference proteome</keyword>
<reference evidence="3" key="1">
    <citation type="submission" date="2021-01" db="UniProtKB">
        <authorList>
            <consortium name="EnsemblMetazoa"/>
        </authorList>
    </citation>
    <scope>IDENTIFICATION</scope>
</reference>
<organism evidence="3 4">
    <name type="scientific">Clytia hemisphaerica</name>
    <dbReference type="NCBI Taxonomy" id="252671"/>
    <lineage>
        <taxon>Eukaryota</taxon>
        <taxon>Metazoa</taxon>
        <taxon>Cnidaria</taxon>
        <taxon>Hydrozoa</taxon>
        <taxon>Hydroidolina</taxon>
        <taxon>Leptothecata</taxon>
        <taxon>Obeliida</taxon>
        <taxon>Clytiidae</taxon>
        <taxon>Clytia</taxon>
    </lineage>
</organism>
<evidence type="ECO:0000313" key="3">
    <source>
        <dbReference type="EnsemblMetazoa" id="CLYHEMP020046.1"/>
    </source>
</evidence>
<dbReference type="InterPro" id="IPR036638">
    <property type="entry name" value="HLH_DNA-bd_sf"/>
</dbReference>
<evidence type="ECO:0000313" key="4">
    <source>
        <dbReference type="Proteomes" id="UP000594262"/>
    </source>
</evidence>
<dbReference type="SUPFAM" id="SSF47459">
    <property type="entry name" value="HLH, helix-loop-helix DNA-binding domain"/>
    <property type="match status" value="1"/>
</dbReference>
<dbReference type="GeneID" id="136802228"/>
<dbReference type="SMART" id="SM00353">
    <property type="entry name" value="HLH"/>
    <property type="match status" value="1"/>
</dbReference>
<protein>
    <recommendedName>
        <fullName evidence="2">BHLH domain-containing protein</fullName>
    </recommendedName>
</protein>
<dbReference type="PANTHER" id="PTHR45851">
    <property type="entry name" value="MYC PROTO-ONCOGENE"/>
    <property type="match status" value="1"/>
</dbReference>
<dbReference type="Proteomes" id="UP000594262">
    <property type="component" value="Unplaced"/>
</dbReference>
<dbReference type="GO" id="GO:0046983">
    <property type="term" value="F:protein dimerization activity"/>
    <property type="evidence" value="ECO:0007669"/>
    <property type="project" value="InterPro"/>
</dbReference>
<evidence type="ECO:0000259" key="2">
    <source>
        <dbReference type="PROSITE" id="PS50888"/>
    </source>
</evidence>
<sequence>METSSKMFSSLTPPQLLFCEEDDRYLDYDVDVLKNFRLFSSTFSVDELMKEIPWSTEHPSTSAQPVYKKSVRQDCMWSRKVDTKESLEININNNCLPSSQTYNLVPPDLILSVRKKGLFQPCTYDLPSSSESFHSSDEEIRMQGDVNISPNSTNLQNDEEVNVVDLSPHSCVGLRAGQSFYSHDKSPLHTPYRTENEVNEHSLPCTTPRMKEYLFDEPTRVNQKSCNQSSCNLSPDRMPYQIKEIAMKNCTDKVSKIRYTAKKKKKEETPIDVKQSPQKRKSNPSMQHNMMERVRRINLREKYQNLRKELPSISGNVKVPKVKILKEAIMELKHLTYEESNLNHIKRSLIDRYEDLQQKYSDLHQHSAAS</sequence>
<accession>A0A7M5X9R5</accession>
<dbReference type="InterPro" id="IPR050433">
    <property type="entry name" value="Myc_transcription_factors"/>
</dbReference>
<evidence type="ECO:0000256" key="1">
    <source>
        <dbReference type="SAM" id="MobiDB-lite"/>
    </source>
</evidence>
<dbReference type="PROSITE" id="PS50888">
    <property type="entry name" value="BHLH"/>
    <property type="match status" value="1"/>
</dbReference>
<name>A0A7M5X9R5_9CNID</name>
<feature type="domain" description="BHLH" evidence="2">
    <location>
        <begin position="283"/>
        <end position="335"/>
    </location>
</feature>
<dbReference type="RefSeq" id="XP_066915047.1">
    <property type="nucleotide sequence ID" value="XM_067058946.1"/>
</dbReference>
<feature type="region of interest" description="Disordered" evidence="1">
    <location>
        <begin position="261"/>
        <end position="287"/>
    </location>
</feature>
<dbReference type="InterPro" id="IPR011598">
    <property type="entry name" value="bHLH_dom"/>
</dbReference>
<dbReference type="Pfam" id="PF00010">
    <property type="entry name" value="HLH"/>
    <property type="match status" value="1"/>
</dbReference>